<accession>A0AAE1CYS2</accession>
<evidence type="ECO:0000313" key="1">
    <source>
        <dbReference type="EMBL" id="KAK3744634.1"/>
    </source>
</evidence>
<name>A0AAE1CYS2_9GAST</name>
<proteinExistence type="predicted"/>
<keyword evidence="2" id="KW-1185">Reference proteome</keyword>
<evidence type="ECO:0000313" key="2">
    <source>
        <dbReference type="Proteomes" id="UP001283361"/>
    </source>
</evidence>
<reference evidence="1" key="1">
    <citation type="journal article" date="2023" name="G3 (Bethesda)">
        <title>A reference genome for the long-term kleptoplast-retaining sea slug Elysia crispata morphotype clarki.</title>
        <authorList>
            <person name="Eastman K.E."/>
            <person name="Pendleton A.L."/>
            <person name="Shaikh M.A."/>
            <person name="Suttiyut T."/>
            <person name="Ogas R."/>
            <person name="Tomko P."/>
            <person name="Gavelis G."/>
            <person name="Widhalm J.R."/>
            <person name="Wisecaver J.H."/>
        </authorList>
    </citation>
    <scope>NUCLEOTIDE SEQUENCE</scope>
    <source>
        <strain evidence="1">ECLA1</strain>
    </source>
</reference>
<sequence>MLQRHTDSLHLNTDTLWRRMRMIYGLILESFDTFHPRFEPQQQLLEVGKIANHYGGHRSRGKATVHYGKKKKDNAFRLSPFRGSAGEPGHFVRAGYRNLYLDDSQTKREIYCITPGSYESLSDAILSYVVKNWADLRYISLNGWAERFIFTTDTLVLTSVHVCTNKS</sequence>
<dbReference type="EMBL" id="JAWDGP010006253">
    <property type="protein sequence ID" value="KAK3744634.1"/>
    <property type="molecule type" value="Genomic_DNA"/>
</dbReference>
<protein>
    <submittedName>
        <fullName evidence="1">Uncharacterized protein</fullName>
    </submittedName>
</protein>
<organism evidence="1 2">
    <name type="scientific">Elysia crispata</name>
    <name type="common">lettuce slug</name>
    <dbReference type="NCBI Taxonomy" id="231223"/>
    <lineage>
        <taxon>Eukaryota</taxon>
        <taxon>Metazoa</taxon>
        <taxon>Spiralia</taxon>
        <taxon>Lophotrochozoa</taxon>
        <taxon>Mollusca</taxon>
        <taxon>Gastropoda</taxon>
        <taxon>Heterobranchia</taxon>
        <taxon>Euthyneura</taxon>
        <taxon>Panpulmonata</taxon>
        <taxon>Sacoglossa</taxon>
        <taxon>Placobranchoidea</taxon>
        <taxon>Plakobranchidae</taxon>
        <taxon>Elysia</taxon>
    </lineage>
</organism>
<dbReference type="AlphaFoldDB" id="A0AAE1CYS2"/>
<comment type="caution">
    <text evidence="1">The sequence shown here is derived from an EMBL/GenBank/DDBJ whole genome shotgun (WGS) entry which is preliminary data.</text>
</comment>
<dbReference type="Proteomes" id="UP001283361">
    <property type="component" value="Unassembled WGS sequence"/>
</dbReference>
<gene>
    <name evidence="1" type="ORF">RRG08_062284</name>
</gene>